<dbReference type="Gene3D" id="2.40.50.140">
    <property type="entry name" value="Nucleic acid-binding proteins"/>
    <property type="match status" value="1"/>
</dbReference>
<dbReference type="AlphaFoldDB" id="A0AAE3HK88"/>
<dbReference type="GO" id="GO:0008995">
    <property type="term" value="F:ribonuclease E activity"/>
    <property type="evidence" value="ECO:0007669"/>
    <property type="project" value="UniProtKB-EC"/>
</dbReference>
<feature type="compositionally biased region" description="Polar residues" evidence="16">
    <location>
        <begin position="582"/>
        <end position="591"/>
    </location>
</feature>
<keyword evidence="10 15" id="KW-0255">Endonuclease</keyword>
<comment type="cofactor">
    <cofactor evidence="15">
        <name>Mg(2+)</name>
        <dbReference type="ChEBI" id="CHEBI:18420"/>
    </cofactor>
    <text evidence="15">Binds 1 Mg(2+) ion per subunit.</text>
</comment>
<keyword evidence="19" id="KW-1185">Reference proteome</keyword>
<dbReference type="InterPro" id="IPR028878">
    <property type="entry name" value="RNase_E"/>
</dbReference>
<keyword evidence="6 15" id="KW-0819">tRNA processing</keyword>
<keyword evidence="2 15" id="KW-1003">Cell membrane</keyword>
<dbReference type="EMBL" id="JANUCT010000003">
    <property type="protein sequence ID" value="MCS3902624.1"/>
    <property type="molecule type" value="Genomic_DNA"/>
</dbReference>
<dbReference type="GO" id="GO:0005737">
    <property type="term" value="C:cytoplasm"/>
    <property type="evidence" value="ECO:0007669"/>
    <property type="project" value="UniProtKB-SubCell"/>
</dbReference>
<comment type="caution">
    <text evidence="18">The sequence shown here is derived from an EMBL/GenBank/DDBJ whole genome shotgun (WGS) entry which is preliminary data.</text>
</comment>
<dbReference type="GO" id="GO:0006402">
    <property type="term" value="P:mRNA catabolic process"/>
    <property type="evidence" value="ECO:0007669"/>
    <property type="project" value="UniProtKB-UniRule"/>
</dbReference>
<keyword evidence="14 15" id="KW-0472">Membrane</keyword>
<feature type="compositionally biased region" description="Low complexity" evidence="16">
    <location>
        <begin position="794"/>
        <end position="809"/>
    </location>
</feature>
<comment type="subunit">
    <text evidence="15">Component of the RNA degradosome, which is a multiprotein complex involved in RNA processing and mRNA degradation. Within the RNA degradosome, RNase E assembles into a homotetramer formed by a dimer of dimers.</text>
</comment>
<evidence type="ECO:0000256" key="3">
    <source>
        <dbReference type="ARBA" id="ARBA00022490"/>
    </source>
</evidence>
<feature type="compositionally biased region" description="Polar residues" evidence="16">
    <location>
        <begin position="764"/>
        <end position="788"/>
    </location>
</feature>
<protein>
    <recommendedName>
        <fullName evidence="15">Ribonuclease E</fullName>
        <shortName evidence="15">RNase E</shortName>
        <ecNumber evidence="15">3.1.26.12</ecNumber>
    </recommendedName>
</protein>
<comment type="subcellular location">
    <subcellularLocation>
        <location evidence="15">Cytoplasm</location>
    </subcellularLocation>
    <subcellularLocation>
        <location evidence="15">Cell inner membrane</location>
        <topology evidence="15">Peripheral membrane protein</topology>
        <orientation evidence="15">Cytoplasmic side</orientation>
    </subcellularLocation>
</comment>
<dbReference type="NCBIfam" id="NF008074">
    <property type="entry name" value="PRK10811.1"/>
    <property type="match status" value="1"/>
</dbReference>
<proteinExistence type="inferred from homology"/>
<evidence type="ECO:0000256" key="10">
    <source>
        <dbReference type="ARBA" id="ARBA00022759"/>
    </source>
</evidence>
<organism evidence="18 19">
    <name type="scientific">Methylohalomonas lacus</name>
    <dbReference type="NCBI Taxonomy" id="398773"/>
    <lineage>
        <taxon>Bacteria</taxon>
        <taxon>Pseudomonadati</taxon>
        <taxon>Pseudomonadota</taxon>
        <taxon>Gammaproteobacteria</taxon>
        <taxon>Methylohalomonadales</taxon>
        <taxon>Methylohalomonadaceae</taxon>
        <taxon>Methylohalomonas</taxon>
    </lineage>
</organism>
<feature type="compositionally biased region" description="Low complexity" evidence="16">
    <location>
        <begin position="592"/>
        <end position="636"/>
    </location>
</feature>
<comment type="cofactor">
    <cofactor evidence="15">
        <name>Zn(2+)</name>
        <dbReference type="ChEBI" id="CHEBI:29105"/>
    </cofactor>
    <text evidence="15">Binds 2 Zn(2+) ions per homotetramer.</text>
</comment>
<evidence type="ECO:0000256" key="12">
    <source>
        <dbReference type="ARBA" id="ARBA00022842"/>
    </source>
</evidence>
<dbReference type="GO" id="GO:0000287">
    <property type="term" value="F:magnesium ion binding"/>
    <property type="evidence" value="ECO:0007669"/>
    <property type="project" value="UniProtKB-UniRule"/>
</dbReference>
<dbReference type="GO" id="GO:0006364">
    <property type="term" value="P:rRNA processing"/>
    <property type="evidence" value="ECO:0007669"/>
    <property type="project" value="UniProtKB-UniRule"/>
</dbReference>
<evidence type="ECO:0000259" key="17">
    <source>
        <dbReference type="PROSITE" id="PS50126"/>
    </source>
</evidence>
<keyword evidence="12 15" id="KW-0460">Magnesium</keyword>
<evidence type="ECO:0000256" key="13">
    <source>
        <dbReference type="ARBA" id="ARBA00022884"/>
    </source>
</evidence>
<feature type="region of interest" description="Disordered" evidence="16">
    <location>
        <begin position="578"/>
        <end position="916"/>
    </location>
</feature>
<feature type="compositionally biased region" description="Polar residues" evidence="16">
    <location>
        <begin position="898"/>
        <end position="908"/>
    </location>
</feature>
<dbReference type="GO" id="GO:0008270">
    <property type="term" value="F:zinc ion binding"/>
    <property type="evidence" value="ECO:0007669"/>
    <property type="project" value="UniProtKB-UniRule"/>
</dbReference>
<keyword evidence="11 15" id="KW-0378">Hydrolase</keyword>
<evidence type="ECO:0000256" key="1">
    <source>
        <dbReference type="ARBA" id="ARBA00005663"/>
    </source>
</evidence>
<feature type="compositionally biased region" description="Acidic residues" evidence="16">
    <location>
        <begin position="509"/>
        <end position="520"/>
    </location>
</feature>
<keyword evidence="9 15" id="KW-0699">rRNA-binding</keyword>
<keyword evidence="15" id="KW-0820">tRNA-binding</keyword>
<gene>
    <name evidence="15" type="primary">rne</name>
    <name evidence="18" type="ORF">J2T55_000628</name>
</gene>
<comment type="catalytic activity">
    <reaction evidence="15">
        <text>Endonucleolytic cleavage of single-stranded RNA in A- and U-rich regions.</text>
        <dbReference type="EC" id="3.1.26.12"/>
    </reaction>
</comment>
<feature type="domain" description="S1 motif" evidence="17">
    <location>
        <begin position="39"/>
        <end position="120"/>
    </location>
</feature>
<dbReference type="SMART" id="SM00316">
    <property type="entry name" value="S1"/>
    <property type="match status" value="1"/>
</dbReference>
<sequence length="916" mass="99124">MKRMLINATQPEELRVALVDGQRLYDVDIESASREQKKSNIYKAKVVRIEPSLEAAFVDFGAERHGFLPFKEIARSLFKEKDDGGRGRFNIKDHLQVGQELIVQVEKPERGNKGAALTTFVSLAGRYLVLMPNNPRAGGVSRQIEGDDRSEAREAMSSVSIPTGMGMILRTAGVGKSGEELQWDLDYLLKVWEAIESAAKERSAPFLIYRESEVIIRAIRDYLRQDINEILIDNEEVYNRAHEFMSQVMPHNLNKLKLYTEHDPLFTRYQVENQIESAFAREVTLPSGGAVIIDHTEALITIDINSARATAGGDIEETALNTNLEAAEEIARQLRLRDIGGLIVIDFIDMMNAKNQREVENRLRESVKDDRARVQINRLSRFGLLEMSRQRLRPSLGESSHIVCPRCSGTGHLRSVESLSLSVFRIIEEEAMKENTAKVIAHLPVEVATFLLNEKRSGLRDIETRLDVELILIPKAELETPRYKVQRLRKNDEDQLGEVQQSSYKLSLDEDGDNEEEEETGLPGKQSLAQPVVKQVMPNRPSPQHEAPKQDTGANGTSGNGNKSKGLISRLFGSLFGVPETGSDSASQSANESASTTETGQSATQQSASGASSQRSGSSSSRRGQSSSGSRGNSGNQRERGRRSNKRSSGSSNSNSSGARSSANSGSGDATTGDSTANSASDSANSNAAASTEDSSESRKPRSSSRRGRRGGRRRRRNDGSNTGDSNNQNTDGASSADKTSSQGSPGNDADGSNKAADEKQSENRSASSGNRRQGNNQSNKPAATTDANKPDSDATGTAETAATAMPASDADKTQADTAASETEKPTEQPAPQADAKPRAQDEAPAAATSANDAGNRDDDPGTGSNKQQADTTDTTQEQPRSLYGSSSVQPRQDDNGESGSADGTQTKPTEESEVK</sequence>
<dbReference type="InterPro" id="IPR012340">
    <property type="entry name" value="NA-bd_OB-fold"/>
</dbReference>
<dbReference type="EC" id="3.1.26.12" evidence="15"/>
<dbReference type="SUPFAM" id="SSF50249">
    <property type="entry name" value="Nucleic acid-binding proteins"/>
    <property type="match status" value="1"/>
</dbReference>
<dbReference type="Gene3D" id="3.40.1260.20">
    <property type="entry name" value="Ribonuclease E, catalytic domain"/>
    <property type="match status" value="1"/>
</dbReference>
<dbReference type="InterPro" id="IPR048583">
    <property type="entry name" value="RNase_E_G_thioredoxin-like"/>
</dbReference>
<dbReference type="InterPro" id="IPR019307">
    <property type="entry name" value="RNA-bd_AU-1/RNase_E/G"/>
</dbReference>
<evidence type="ECO:0000256" key="7">
    <source>
        <dbReference type="ARBA" id="ARBA00022722"/>
    </source>
</evidence>
<evidence type="ECO:0000313" key="18">
    <source>
        <dbReference type="EMBL" id="MCS3902624.1"/>
    </source>
</evidence>
<keyword evidence="7 15" id="KW-0540">Nuclease</keyword>
<comment type="similarity">
    <text evidence="15">Belongs to the RNase E/G family. RNase E subfamily.</text>
</comment>
<keyword evidence="4 15" id="KW-0997">Cell inner membrane</keyword>
<feature type="binding site" evidence="15">
    <location>
        <position position="404"/>
    </location>
    <ligand>
        <name>Zn(2+)</name>
        <dbReference type="ChEBI" id="CHEBI:29105"/>
        <note>ligand shared between dimeric partners</note>
    </ligand>
</feature>
<evidence type="ECO:0000256" key="8">
    <source>
        <dbReference type="ARBA" id="ARBA00022723"/>
    </source>
</evidence>
<keyword evidence="3 15" id="KW-0963">Cytoplasm</keyword>
<keyword evidence="15" id="KW-0862">Zinc</keyword>
<feature type="compositionally biased region" description="Low complexity" evidence="16">
    <location>
        <begin position="552"/>
        <end position="566"/>
    </location>
</feature>
<dbReference type="CDD" id="cd04453">
    <property type="entry name" value="S1_RNase_E"/>
    <property type="match status" value="1"/>
</dbReference>
<evidence type="ECO:0000256" key="9">
    <source>
        <dbReference type="ARBA" id="ARBA00022730"/>
    </source>
</evidence>
<feature type="binding site" evidence="15">
    <location>
        <position position="303"/>
    </location>
    <ligand>
        <name>Mg(2+)</name>
        <dbReference type="ChEBI" id="CHEBI:18420"/>
        <note>catalytic</note>
    </ligand>
</feature>
<dbReference type="HAMAP" id="MF_00970">
    <property type="entry name" value="RNase_E"/>
    <property type="match status" value="1"/>
</dbReference>
<evidence type="ECO:0000256" key="6">
    <source>
        <dbReference type="ARBA" id="ARBA00022694"/>
    </source>
</evidence>
<feature type="region of interest" description="Required for zinc-mediated homotetramerization and catalytic activity" evidence="15">
    <location>
        <begin position="404"/>
        <end position="407"/>
    </location>
</feature>
<evidence type="ECO:0000313" key="19">
    <source>
        <dbReference type="Proteomes" id="UP001204445"/>
    </source>
</evidence>
<keyword evidence="8 15" id="KW-0479">Metal-binding</keyword>
<evidence type="ECO:0000256" key="15">
    <source>
        <dbReference type="HAMAP-Rule" id="MF_00970"/>
    </source>
</evidence>
<evidence type="ECO:0000256" key="11">
    <source>
        <dbReference type="ARBA" id="ARBA00022801"/>
    </source>
</evidence>
<dbReference type="InterPro" id="IPR004659">
    <property type="entry name" value="RNase_E/G"/>
</dbReference>
<dbReference type="GO" id="GO:0000049">
    <property type="term" value="F:tRNA binding"/>
    <property type="evidence" value="ECO:0007669"/>
    <property type="project" value="UniProtKB-KW"/>
</dbReference>
<feature type="compositionally biased region" description="Low complexity" evidence="16">
    <location>
        <begin position="868"/>
        <end position="879"/>
    </location>
</feature>
<dbReference type="InterPro" id="IPR003029">
    <property type="entry name" value="S1_domain"/>
</dbReference>
<evidence type="ECO:0000256" key="16">
    <source>
        <dbReference type="SAM" id="MobiDB-lite"/>
    </source>
</evidence>
<dbReference type="NCBIfam" id="TIGR00757">
    <property type="entry name" value="RNaseEG"/>
    <property type="match status" value="1"/>
</dbReference>
<evidence type="ECO:0000256" key="14">
    <source>
        <dbReference type="ARBA" id="ARBA00023136"/>
    </source>
</evidence>
<feature type="compositionally biased region" description="Low complexity" evidence="16">
    <location>
        <begin position="647"/>
        <end position="693"/>
    </location>
</feature>
<name>A0AAE3HK88_9GAMM</name>
<reference evidence="18" key="1">
    <citation type="submission" date="2022-08" db="EMBL/GenBank/DDBJ databases">
        <title>Genomic Encyclopedia of Type Strains, Phase III (KMG-III): the genomes of soil and plant-associated and newly described type strains.</title>
        <authorList>
            <person name="Whitman W."/>
        </authorList>
    </citation>
    <scope>NUCLEOTIDE SEQUENCE</scope>
    <source>
        <strain evidence="18">HMT 1</strain>
    </source>
</reference>
<dbReference type="Pfam" id="PF10150">
    <property type="entry name" value="RNase_E_G"/>
    <property type="match status" value="1"/>
</dbReference>
<dbReference type="GO" id="GO:0008033">
    <property type="term" value="P:tRNA processing"/>
    <property type="evidence" value="ECO:0007669"/>
    <property type="project" value="UniProtKB-UniRule"/>
</dbReference>
<feature type="compositionally biased region" description="Polar residues" evidence="16">
    <location>
        <begin position="722"/>
        <end position="746"/>
    </location>
</feature>
<evidence type="ECO:0000256" key="2">
    <source>
        <dbReference type="ARBA" id="ARBA00022475"/>
    </source>
</evidence>
<dbReference type="GO" id="GO:0009898">
    <property type="term" value="C:cytoplasmic side of plasma membrane"/>
    <property type="evidence" value="ECO:0007669"/>
    <property type="project" value="UniProtKB-UniRule"/>
</dbReference>
<feature type="region of interest" description="Disordered" evidence="16">
    <location>
        <begin position="489"/>
        <end position="566"/>
    </location>
</feature>
<evidence type="ECO:0000256" key="4">
    <source>
        <dbReference type="ARBA" id="ARBA00022519"/>
    </source>
</evidence>
<evidence type="ECO:0000256" key="5">
    <source>
        <dbReference type="ARBA" id="ARBA00022552"/>
    </source>
</evidence>
<accession>A0AAE3HK88</accession>
<feature type="binding site" evidence="15">
    <location>
        <position position="346"/>
    </location>
    <ligand>
        <name>Mg(2+)</name>
        <dbReference type="ChEBI" id="CHEBI:18420"/>
        <note>catalytic</note>
    </ligand>
</feature>
<dbReference type="Pfam" id="PF20833">
    <property type="entry name" value="RNase_E_G_Thio"/>
    <property type="match status" value="1"/>
</dbReference>
<feature type="binding site" evidence="15">
    <location>
        <position position="407"/>
    </location>
    <ligand>
        <name>Zn(2+)</name>
        <dbReference type="ChEBI" id="CHEBI:29105"/>
        <note>ligand shared between dimeric partners</note>
    </ligand>
</feature>
<dbReference type="RefSeq" id="WP_259054173.1">
    <property type="nucleotide sequence ID" value="NZ_JANUCT010000003.1"/>
</dbReference>
<dbReference type="Pfam" id="PF00575">
    <property type="entry name" value="S1"/>
    <property type="match status" value="1"/>
</dbReference>
<dbReference type="PROSITE" id="PS50126">
    <property type="entry name" value="S1"/>
    <property type="match status" value="1"/>
</dbReference>
<dbReference type="GO" id="GO:0019843">
    <property type="term" value="F:rRNA binding"/>
    <property type="evidence" value="ECO:0007669"/>
    <property type="project" value="UniProtKB-KW"/>
</dbReference>
<keyword evidence="13 15" id="KW-0694">RNA-binding</keyword>
<comment type="similarity">
    <text evidence="1">Belongs to the RNase E/G family. RNase G subfamily.</text>
</comment>
<keyword evidence="5 15" id="KW-0698">rRNA processing</keyword>
<dbReference type="PANTHER" id="PTHR30001">
    <property type="entry name" value="RIBONUCLEASE"/>
    <property type="match status" value="1"/>
</dbReference>
<dbReference type="Proteomes" id="UP001204445">
    <property type="component" value="Unassembled WGS sequence"/>
</dbReference>
<comment type="function">
    <text evidence="15">Endoribonuclease that plays a central role in RNA processing and decay. Required for the maturation of 5S and 16S rRNAs and the majority of tRNAs. Also involved in the degradation of most mRNAs.</text>
</comment>
<feature type="compositionally biased region" description="Basic residues" evidence="16">
    <location>
        <begin position="701"/>
        <end position="717"/>
    </location>
</feature>
<dbReference type="PANTHER" id="PTHR30001:SF1">
    <property type="entry name" value="RIBONUCLEASE E_G-LIKE PROTEIN, CHLOROPLASTIC"/>
    <property type="match status" value="1"/>
</dbReference>